<name>A0A1S9RKT8_PENBI</name>
<feature type="compositionally biased region" description="Polar residues" evidence="1">
    <location>
        <begin position="57"/>
        <end position="68"/>
    </location>
</feature>
<comment type="caution">
    <text evidence="3">The sequence shown here is derived from an EMBL/GenBank/DDBJ whole genome shotgun (WGS) entry which is preliminary data.</text>
</comment>
<feature type="compositionally biased region" description="Polar residues" evidence="1">
    <location>
        <begin position="20"/>
        <end position="33"/>
    </location>
</feature>
<protein>
    <submittedName>
        <fullName evidence="3">Uncharacterized protein</fullName>
    </submittedName>
</protein>
<sequence>MQFKIIIATLSVALLSGTVTAQSQSTMHPRPTQSPAPSAIPSVPARRPLARAARPTGSPTISPLTGSPTAAPWWHRASTPASPSGFTTSAIPAARGSGAVDLLDDLLDMSRK</sequence>
<evidence type="ECO:0000313" key="4">
    <source>
        <dbReference type="Proteomes" id="UP000190744"/>
    </source>
</evidence>
<feature type="compositionally biased region" description="Low complexity" evidence="1">
    <location>
        <begin position="35"/>
        <end position="55"/>
    </location>
</feature>
<evidence type="ECO:0000313" key="3">
    <source>
        <dbReference type="EMBL" id="OOQ86119.1"/>
    </source>
</evidence>
<accession>A0A1S9RKT8</accession>
<feature type="chain" id="PRO_5010566119" evidence="2">
    <location>
        <begin position="22"/>
        <end position="112"/>
    </location>
</feature>
<evidence type="ECO:0000256" key="1">
    <source>
        <dbReference type="SAM" id="MobiDB-lite"/>
    </source>
</evidence>
<feature type="signal peptide" evidence="2">
    <location>
        <begin position="1"/>
        <end position="21"/>
    </location>
</feature>
<feature type="compositionally biased region" description="Polar residues" evidence="1">
    <location>
        <begin position="79"/>
        <end position="90"/>
    </location>
</feature>
<proteinExistence type="predicted"/>
<dbReference type="Proteomes" id="UP000190744">
    <property type="component" value="Unassembled WGS sequence"/>
</dbReference>
<dbReference type="AlphaFoldDB" id="A0A1S9RKT8"/>
<feature type="region of interest" description="Disordered" evidence="1">
    <location>
        <begin position="20"/>
        <end position="91"/>
    </location>
</feature>
<reference evidence="4" key="1">
    <citation type="submission" date="2015-09" db="EMBL/GenBank/DDBJ databases">
        <authorList>
            <person name="Fill T.P."/>
            <person name="Baretta J.F."/>
            <person name="de Almeida L.G."/>
            <person name="Rocha M."/>
            <person name="de Souza D.H."/>
            <person name="Malavazi I."/>
            <person name="Cerdeira L.T."/>
            <person name="Hong H."/>
            <person name="Samborskyy M."/>
            <person name="de Vasconcelos A.T."/>
            <person name="Leadlay P."/>
            <person name="Rodrigues-Filho E."/>
        </authorList>
    </citation>
    <scope>NUCLEOTIDE SEQUENCE [LARGE SCALE GENOMIC DNA]</scope>
    <source>
        <strain evidence="4">LaBioMMi 136</strain>
    </source>
</reference>
<keyword evidence="2" id="KW-0732">Signal</keyword>
<dbReference type="EMBL" id="LJBN01000155">
    <property type="protein sequence ID" value="OOQ86119.1"/>
    <property type="molecule type" value="Genomic_DNA"/>
</dbReference>
<evidence type="ECO:0000256" key="2">
    <source>
        <dbReference type="SAM" id="SignalP"/>
    </source>
</evidence>
<organism evidence="3 4">
    <name type="scientific">Penicillium brasilianum</name>
    <dbReference type="NCBI Taxonomy" id="104259"/>
    <lineage>
        <taxon>Eukaryota</taxon>
        <taxon>Fungi</taxon>
        <taxon>Dikarya</taxon>
        <taxon>Ascomycota</taxon>
        <taxon>Pezizomycotina</taxon>
        <taxon>Eurotiomycetes</taxon>
        <taxon>Eurotiomycetidae</taxon>
        <taxon>Eurotiales</taxon>
        <taxon>Aspergillaceae</taxon>
        <taxon>Penicillium</taxon>
    </lineage>
</organism>
<gene>
    <name evidence="3" type="ORF">PEBR_24421</name>
</gene>